<reference evidence="1 2" key="1">
    <citation type="submission" date="2020-03" db="EMBL/GenBank/DDBJ databases">
        <title>WGS of actinomycetes isolated from Thailand.</title>
        <authorList>
            <person name="Thawai C."/>
        </authorList>
    </citation>
    <scope>NUCLEOTIDE SEQUENCE [LARGE SCALE GENOMIC DNA]</scope>
    <source>
        <strain evidence="1 2">SBST2-5</strain>
    </source>
</reference>
<name>A0ABX1AGL7_9ACTN</name>
<dbReference type="Proteomes" id="UP000730591">
    <property type="component" value="Unassembled WGS sequence"/>
</dbReference>
<comment type="caution">
    <text evidence="1">The sequence shown here is derived from an EMBL/GenBank/DDBJ whole genome shotgun (WGS) entry which is preliminary data.</text>
</comment>
<sequence length="69" mass="7333">MTEPADHKAAIRISAADPLELSEQRALAAYRARQARGEAAGVPHAEAFRHLFGADEAQAPRVPPTSQTG</sequence>
<accession>A0ABX1AGL7</accession>
<keyword evidence="2" id="KW-1185">Reference proteome</keyword>
<dbReference type="EMBL" id="JAATEM010000047">
    <property type="protein sequence ID" value="NJP53799.1"/>
    <property type="molecule type" value="Genomic_DNA"/>
</dbReference>
<gene>
    <name evidence="1" type="ORF">HCJ93_27960</name>
</gene>
<evidence type="ECO:0000313" key="1">
    <source>
        <dbReference type="EMBL" id="NJP53799.1"/>
    </source>
</evidence>
<organism evidence="1 2">
    <name type="scientific">Streptomyces composti</name>
    <dbReference type="NCBI Taxonomy" id="2720025"/>
    <lineage>
        <taxon>Bacteria</taxon>
        <taxon>Bacillati</taxon>
        <taxon>Actinomycetota</taxon>
        <taxon>Actinomycetes</taxon>
        <taxon>Kitasatosporales</taxon>
        <taxon>Streptomycetaceae</taxon>
        <taxon>Streptomyces</taxon>
    </lineage>
</organism>
<evidence type="ECO:0000313" key="2">
    <source>
        <dbReference type="Proteomes" id="UP000730591"/>
    </source>
</evidence>
<proteinExistence type="predicted"/>
<dbReference type="RefSeq" id="WP_167998608.1">
    <property type="nucleotide sequence ID" value="NZ_JAATEM010000047.1"/>
</dbReference>
<protein>
    <submittedName>
        <fullName evidence="1">Uncharacterized protein</fullName>
    </submittedName>
</protein>